<dbReference type="EMBL" id="CP035945">
    <property type="protein sequence ID" value="QBE97403.1"/>
    <property type="molecule type" value="Genomic_DNA"/>
</dbReference>
<evidence type="ECO:0000259" key="2">
    <source>
        <dbReference type="Pfam" id="PF20434"/>
    </source>
</evidence>
<keyword evidence="1 3" id="KW-0378">Hydrolase</keyword>
<dbReference type="Gene3D" id="3.40.50.1820">
    <property type="entry name" value="alpha/beta hydrolase"/>
    <property type="match status" value="1"/>
</dbReference>
<organism evidence="3 4">
    <name type="scientific">Blautia producta</name>
    <dbReference type="NCBI Taxonomy" id="33035"/>
    <lineage>
        <taxon>Bacteria</taxon>
        <taxon>Bacillati</taxon>
        <taxon>Bacillota</taxon>
        <taxon>Clostridia</taxon>
        <taxon>Lachnospirales</taxon>
        <taxon>Lachnospiraceae</taxon>
        <taxon>Blautia</taxon>
    </lineage>
</organism>
<protein>
    <submittedName>
        <fullName evidence="3">Lipase 2</fullName>
        <ecNumber evidence="3">3.1.1.3</ecNumber>
    </submittedName>
</protein>
<proteinExistence type="predicted"/>
<gene>
    <name evidence="3" type="primary">lip2</name>
    <name evidence="3" type="ORF">PMF13cell1_02959</name>
</gene>
<name>A0A4P6M1Q2_9FIRM</name>
<feature type="domain" description="BD-FAE-like" evidence="2">
    <location>
        <begin position="46"/>
        <end position="238"/>
    </location>
</feature>
<dbReference type="Proteomes" id="UP000289794">
    <property type="component" value="Chromosome"/>
</dbReference>
<accession>A0A4P6M1Q2</accession>
<dbReference type="KEGG" id="bpro:PMF13cell1_02959"/>
<dbReference type="EC" id="3.1.1.3" evidence="3"/>
<dbReference type="RefSeq" id="WP_130181219.1">
    <property type="nucleotide sequence ID" value="NZ_CP035945.1"/>
</dbReference>
<sequence>MSETSEMVRMNFKKGDDIRDEGLITPADIIRYDDIVYGEDTKWQIMDVYRPKNAEGKVLPVIVSIHGGGWVYGDKERYQYYCMSLAQTGFAVINFTYRLAPEFKFPAPIEDANLVFTWILKHARGYGLDTNNIFGVGDSAGAHQLGLYAAMCTNKEYAMRFPFKIPEELTLRGIALNCGVYEIKLEGGSDPMMKDLMGDYLPGKGLPEELETINVVNHVTEKFPPVYLMSAAGDFLLPEIPVMEAKLTEKRVPFEYHFYGDAEHELGHVFHCNMKLEEAHRCNKDECEFFKKLVK</sequence>
<dbReference type="InterPro" id="IPR029058">
    <property type="entry name" value="AB_hydrolase_fold"/>
</dbReference>
<dbReference type="Pfam" id="PF20434">
    <property type="entry name" value="BD-FAE"/>
    <property type="match status" value="1"/>
</dbReference>
<dbReference type="AlphaFoldDB" id="A0A4P6M1Q2"/>
<dbReference type="GO" id="GO:0004806">
    <property type="term" value="F:triacylglycerol lipase activity"/>
    <property type="evidence" value="ECO:0007669"/>
    <property type="project" value="UniProtKB-EC"/>
</dbReference>
<evidence type="ECO:0000313" key="4">
    <source>
        <dbReference type="Proteomes" id="UP000289794"/>
    </source>
</evidence>
<evidence type="ECO:0000256" key="1">
    <source>
        <dbReference type="ARBA" id="ARBA00022801"/>
    </source>
</evidence>
<evidence type="ECO:0000313" key="3">
    <source>
        <dbReference type="EMBL" id="QBE97403.1"/>
    </source>
</evidence>
<dbReference type="InterPro" id="IPR049492">
    <property type="entry name" value="BD-FAE-like_dom"/>
</dbReference>
<dbReference type="SUPFAM" id="SSF53474">
    <property type="entry name" value="alpha/beta-Hydrolases"/>
    <property type="match status" value="1"/>
</dbReference>
<reference evidence="3 4" key="1">
    <citation type="submission" date="2019-01" db="EMBL/GenBank/DDBJ databases">
        <title>PMF-metabolizing Aryl O-demethylase.</title>
        <authorList>
            <person name="Kim M."/>
        </authorList>
    </citation>
    <scope>NUCLEOTIDE SEQUENCE [LARGE SCALE GENOMIC DNA]</scope>
    <source>
        <strain evidence="3 4">PMF1</strain>
    </source>
</reference>
<dbReference type="InterPro" id="IPR050300">
    <property type="entry name" value="GDXG_lipolytic_enzyme"/>
</dbReference>
<dbReference type="PANTHER" id="PTHR48081">
    <property type="entry name" value="AB HYDROLASE SUPERFAMILY PROTEIN C4A8.06C"/>
    <property type="match status" value="1"/>
</dbReference>